<dbReference type="InterPro" id="IPR018076">
    <property type="entry name" value="T2SS_GspF_dom"/>
</dbReference>
<keyword evidence="5 7" id="KW-1133">Transmembrane helix</keyword>
<dbReference type="PRINTS" id="PR00812">
    <property type="entry name" value="BCTERIALGSPF"/>
</dbReference>
<dbReference type="Gene3D" id="1.20.81.30">
    <property type="entry name" value="Type II secretion system (T2SS), domain F"/>
    <property type="match status" value="2"/>
</dbReference>
<dbReference type="PANTHER" id="PTHR30012:SF0">
    <property type="entry name" value="TYPE II SECRETION SYSTEM PROTEIN F-RELATED"/>
    <property type="match status" value="1"/>
</dbReference>
<evidence type="ECO:0000313" key="9">
    <source>
        <dbReference type="EMBL" id="RDU68244.1"/>
    </source>
</evidence>
<dbReference type="PANTHER" id="PTHR30012">
    <property type="entry name" value="GENERAL SECRETION PATHWAY PROTEIN"/>
    <property type="match status" value="1"/>
</dbReference>
<dbReference type="Proteomes" id="UP000256514">
    <property type="component" value="Unassembled WGS sequence"/>
</dbReference>
<reference evidence="9 10" key="1">
    <citation type="submission" date="2018-04" db="EMBL/GenBank/DDBJ databases">
        <title>Novel Campyloabacter and Helicobacter Species and Strains.</title>
        <authorList>
            <person name="Mannion A.J."/>
            <person name="Shen Z."/>
            <person name="Fox J.G."/>
        </authorList>
    </citation>
    <scope>NUCLEOTIDE SEQUENCE [LARGE SCALE GENOMIC DNA]</scope>
    <source>
        <strain evidence="9 10">MIT 12-6600</strain>
    </source>
</reference>
<name>A0A3D8IUC5_9HELI</name>
<feature type="domain" description="Type II secretion system protein GspF" evidence="8">
    <location>
        <begin position="17"/>
        <end position="136"/>
    </location>
</feature>
<gene>
    <name evidence="9" type="ORF">CQA54_00030</name>
</gene>
<keyword evidence="3" id="KW-1003">Cell membrane</keyword>
<feature type="transmembrane region" description="Helical" evidence="7">
    <location>
        <begin position="155"/>
        <end position="180"/>
    </location>
</feature>
<comment type="caution">
    <text evidence="9">The sequence shown here is derived from an EMBL/GenBank/DDBJ whole genome shotgun (WGS) entry which is preliminary data.</text>
</comment>
<keyword evidence="4 7" id="KW-0812">Transmembrane</keyword>
<proteinExistence type="inferred from homology"/>
<feature type="transmembrane region" description="Helical" evidence="7">
    <location>
        <begin position="112"/>
        <end position="135"/>
    </location>
</feature>
<evidence type="ECO:0000259" key="8">
    <source>
        <dbReference type="Pfam" id="PF00482"/>
    </source>
</evidence>
<evidence type="ECO:0000256" key="2">
    <source>
        <dbReference type="ARBA" id="ARBA00005745"/>
    </source>
</evidence>
<dbReference type="EMBL" id="NXLT01000001">
    <property type="protein sequence ID" value="RDU68244.1"/>
    <property type="molecule type" value="Genomic_DNA"/>
</dbReference>
<evidence type="ECO:0000256" key="5">
    <source>
        <dbReference type="ARBA" id="ARBA00022989"/>
    </source>
</evidence>
<keyword evidence="6 7" id="KW-0472">Membrane</keyword>
<evidence type="ECO:0000256" key="3">
    <source>
        <dbReference type="ARBA" id="ARBA00022475"/>
    </source>
</evidence>
<comment type="similarity">
    <text evidence="2">Belongs to the GSP F family.</text>
</comment>
<dbReference type="RefSeq" id="WP_115570210.1">
    <property type="nucleotide sequence ID" value="NZ_NXLT01000001.1"/>
</dbReference>
<comment type="subcellular location">
    <subcellularLocation>
        <location evidence="1">Cell membrane</location>
        <topology evidence="1">Multi-pass membrane protein</topology>
    </subcellularLocation>
</comment>
<evidence type="ECO:0000256" key="1">
    <source>
        <dbReference type="ARBA" id="ARBA00004651"/>
    </source>
</evidence>
<evidence type="ECO:0000256" key="6">
    <source>
        <dbReference type="ARBA" id="ARBA00023136"/>
    </source>
</evidence>
<dbReference type="OrthoDB" id="9805682at2"/>
<sequence length="349" mass="38569">MNLKRTIRPQDISTLFMQMGLLLDSGVGILECMQSVQTQNTSLAIIIQDIVKNLHQGLSLAQSIAQHKTIFGELSCALLTLGQESGTLPAILLTLSAYFNKRAQNKALVTKALVYPSILLCAMIVAFLAIIWFVIPPFMVLFAELGTTLPLYTRVLVWLYESLQTFGLLIVVVLACIAFASKILYAHQSSFRHTIDTYILRIPFVGALITSQEAYRFSFALSYMLKGAMPLDKALPLASLSVQNRALRERYNMLLPHIKNTVATLSQALKTLGLLDPVSITLIHAGEKSAKLPQIFESIANATQRESEQKLDMIVRLIEPTLSLIMGALVVFLALGVFVPMWDMSANVL</sequence>
<dbReference type="Pfam" id="PF00482">
    <property type="entry name" value="T2SSF"/>
    <property type="match status" value="2"/>
</dbReference>
<keyword evidence="10" id="KW-1185">Reference proteome</keyword>
<evidence type="ECO:0000256" key="7">
    <source>
        <dbReference type="SAM" id="Phobius"/>
    </source>
</evidence>
<evidence type="ECO:0000313" key="10">
    <source>
        <dbReference type="Proteomes" id="UP000256514"/>
    </source>
</evidence>
<feature type="transmembrane region" description="Helical" evidence="7">
    <location>
        <begin position="322"/>
        <end position="342"/>
    </location>
</feature>
<evidence type="ECO:0000256" key="4">
    <source>
        <dbReference type="ARBA" id="ARBA00022692"/>
    </source>
</evidence>
<dbReference type="GO" id="GO:0005886">
    <property type="term" value="C:plasma membrane"/>
    <property type="evidence" value="ECO:0007669"/>
    <property type="project" value="UniProtKB-SubCell"/>
</dbReference>
<feature type="domain" description="Type II secretion system protein GspF" evidence="8">
    <location>
        <begin position="220"/>
        <end position="340"/>
    </location>
</feature>
<dbReference type="InterPro" id="IPR042094">
    <property type="entry name" value="T2SS_GspF_sf"/>
</dbReference>
<accession>A0A3D8IUC5</accession>
<dbReference type="InterPro" id="IPR003004">
    <property type="entry name" value="GspF/PilC"/>
</dbReference>
<protein>
    <submittedName>
        <fullName evidence="9">Type II secretion system F family protein</fullName>
    </submittedName>
</protein>
<organism evidence="9 10">
    <name type="scientific">Helicobacter equorum</name>
    <dbReference type="NCBI Taxonomy" id="361872"/>
    <lineage>
        <taxon>Bacteria</taxon>
        <taxon>Pseudomonadati</taxon>
        <taxon>Campylobacterota</taxon>
        <taxon>Epsilonproteobacteria</taxon>
        <taxon>Campylobacterales</taxon>
        <taxon>Helicobacteraceae</taxon>
        <taxon>Helicobacter</taxon>
    </lineage>
</organism>
<dbReference type="AlphaFoldDB" id="A0A3D8IUC5"/>